<feature type="region of interest" description="Disordered" evidence="1">
    <location>
        <begin position="1"/>
        <end position="40"/>
    </location>
</feature>
<evidence type="ECO:0000256" key="1">
    <source>
        <dbReference type="SAM" id="MobiDB-lite"/>
    </source>
</evidence>
<sequence length="40" mass="4267">MRSTILFRSSRPESGVPTAGQRRLPSPAVLRVPGLPQGGH</sequence>
<reference evidence="2" key="1">
    <citation type="submission" date="2020-02" db="EMBL/GenBank/DDBJ databases">
        <authorList>
            <person name="Meier V. D."/>
        </authorList>
    </citation>
    <scope>NUCLEOTIDE SEQUENCE</scope>
    <source>
        <strain evidence="2">AVDCRST_MAG29</strain>
    </source>
</reference>
<gene>
    <name evidence="2" type="ORF">AVDCRST_MAG29-1726</name>
</gene>
<protein>
    <submittedName>
        <fullName evidence="2">Uncharacterized protein</fullName>
    </submittedName>
</protein>
<name>A0A6J4LW08_9ACTN</name>
<evidence type="ECO:0000313" key="2">
    <source>
        <dbReference type="EMBL" id="CAA9343438.1"/>
    </source>
</evidence>
<dbReference type="EMBL" id="CADCUG010000108">
    <property type="protein sequence ID" value="CAA9343438.1"/>
    <property type="molecule type" value="Genomic_DNA"/>
</dbReference>
<organism evidence="2">
    <name type="scientific">uncultured Nocardioidaceae bacterium</name>
    <dbReference type="NCBI Taxonomy" id="253824"/>
    <lineage>
        <taxon>Bacteria</taxon>
        <taxon>Bacillati</taxon>
        <taxon>Actinomycetota</taxon>
        <taxon>Actinomycetes</taxon>
        <taxon>Propionibacteriales</taxon>
        <taxon>Nocardioidaceae</taxon>
        <taxon>environmental samples</taxon>
    </lineage>
</organism>
<dbReference type="AlphaFoldDB" id="A0A6J4LW08"/>
<accession>A0A6J4LW08</accession>
<proteinExistence type="predicted"/>